<feature type="transmembrane region" description="Helical" evidence="1">
    <location>
        <begin position="75"/>
        <end position="96"/>
    </location>
</feature>
<keyword evidence="1" id="KW-1133">Transmembrane helix</keyword>
<protein>
    <submittedName>
        <fullName evidence="2">Competence protein</fullName>
    </submittedName>
</protein>
<keyword evidence="3" id="KW-1185">Reference proteome</keyword>
<reference evidence="3" key="1">
    <citation type="journal article" date="2019" name="Int. J. Syst. Evol. Microbiol.">
        <title>The Global Catalogue of Microorganisms (GCM) 10K type strain sequencing project: providing services to taxonomists for standard genome sequencing and annotation.</title>
        <authorList>
            <consortium name="The Broad Institute Genomics Platform"/>
            <consortium name="The Broad Institute Genome Sequencing Center for Infectious Disease"/>
            <person name="Wu L."/>
            <person name="Ma J."/>
        </authorList>
    </citation>
    <scope>NUCLEOTIDE SEQUENCE [LARGE SCALE GENOMIC DNA]</scope>
    <source>
        <strain evidence="3">JCM 16083</strain>
    </source>
</reference>
<organism evidence="2 3">
    <name type="scientific">Wandonia haliotis</name>
    <dbReference type="NCBI Taxonomy" id="574963"/>
    <lineage>
        <taxon>Bacteria</taxon>
        <taxon>Pseudomonadati</taxon>
        <taxon>Bacteroidota</taxon>
        <taxon>Flavobacteriia</taxon>
        <taxon>Flavobacteriales</taxon>
        <taxon>Crocinitomicaceae</taxon>
        <taxon>Wandonia</taxon>
    </lineage>
</organism>
<keyword evidence="1" id="KW-0472">Membrane</keyword>
<evidence type="ECO:0000313" key="2">
    <source>
        <dbReference type="EMBL" id="GAA0875451.1"/>
    </source>
</evidence>
<dbReference type="RefSeq" id="WP_343786952.1">
    <property type="nucleotide sequence ID" value="NZ_BAAAFH010000011.1"/>
</dbReference>
<dbReference type="EMBL" id="BAAAFH010000011">
    <property type="protein sequence ID" value="GAA0875451.1"/>
    <property type="molecule type" value="Genomic_DNA"/>
</dbReference>
<dbReference type="Proteomes" id="UP001501126">
    <property type="component" value="Unassembled WGS sequence"/>
</dbReference>
<keyword evidence="1" id="KW-0812">Transmembrane</keyword>
<accession>A0ABP3Y4Y5</accession>
<name>A0ABP3Y4Y5_9FLAO</name>
<proteinExistence type="predicted"/>
<gene>
    <name evidence="2" type="ORF">GCM10009118_18600</name>
</gene>
<feature type="transmembrane region" description="Helical" evidence="1">
    <location>
        <begin position="46"/>
        <end position="69"/>
    </location>
</feature>
<evidence type="ECO:0000256" key="1">
    <source>
        <dbReference type="SAM" id="Phobius"/>
    </source>
</evidence>
<comment type="caution">
    <text evidence="2">The sequence shown here is derived from an EMBL/GenBank/DDBJ whole genome shotgun (WGS) entry which is preliminary data.</text>
</comment>
<evidence type="ECO:0000313" key="3">
    <source>
        <dbReference type="Proteomes" id="UP001501126"/>
    </source>
</evidence>
<sequence length="116" mass="13371">MAFEEIKEDLDQIQENTKSLIDSNIAYYKLWGFKVLMQSTTMIFKFLLVAVFLLFFLLFASVALALVIGKALDSYWYGFLIVAGGYLVLTLLVALIRPQIVEGRILRRFSEIFFND</sequence>